<feature type="transmembrane region" description="Helical" evidence="1">
    <location>
        <begin position="123"/>
        <end position="141"/>
    </location>
</feature>
<dbReference type="EMBL" id="JASPKZ010004206">
    <property type="protein sequence ID" value="KAJ9590568.1"/>
    <property type="molecule type" value="Genomic_DNA"/>
</dbReference>
<evidence type="ECO:0000313" key="3">
    <source>
        <dbReference type="Proteomes" id="UP001233999"/>
    </source>
</evidence>
<protein>
    <submittedName>
        <fullName evidence="2">Uncharacterized protein</fullName>
    </submittedName>
</protein>
<name>A0AAD8A1C5_DIPPU</name>
<feature type="transmembrane region" description="Helical" evidence="1">
    <location>
        <begin position="252"/>
        <end position="277"/>
    </location>
</feature>
<feature type="non-terminal residue" evidence="2">
    <location>
        <position position="317"/>
    </location>
</feature>
<comment type="caution">
    <text evidence="2">The sequence shown here is derived from an EMBL/GenBank/DDBJ whole genome shotgun (WGS) entry which is preliminary data.</text>
</comment>
<feature type="transmembrane region" description="Helical" evidence="1">
    <location>
        <begin position="75"/>
        <end position="102"/>
    </location>
</feature>
<reference evidence="2" key="1">
    <citation type="journal article" date="2023" name="IScience">
        <title>Live-bearing cockroach genome reveals convergent evolutionary mechanisms linked to viviparity in insects and beyond.</title>
        <authorList>
            <person name="Fouks B."/>
            <person name="Harrison M.C."/>
            <person name="Mikhailova A.A."/>
            <person name="Marchal E."/>
            <person name="English S."/>
            <person name="Carruthers M."/>
            <person name="Jennings E.C."/>
            <person name="Chiamaka E.L."/>
            <person name="Frigard R.A."/>
            <person name="Pippel M."/>
            <person name="Attardo G.M."/>
            <person name="Benoit J.B."/>
            <person name="Bornberg-Bauer E."/>
            <person name="Tobe S.S."/>
        </authorList>
    </citation>
    <scope>NUCLEOTIDE SEQUENCE</scope>
    <source>
        <strain evidence="2">Stay&amp;Tobe</strain>
    </source>
</reference>
<proteinExistence type="predicted"/>
<gene>
    <name evidence="2" type="ORF">L9F63_016400</name>
</gene>
<dbReference type="AlphaFoldDB" id="A0AAD8A1C5"/>
<evidence type="ECO:0000256" key="1">
    <source>
        <dbReference type="SAM" id="Phobius"/>
    </source>
</evidence>
<reference evidence="2" key="2">
    <citation type="submission" date="2023-05" db="EMBL/GenBank/DDBJ databases">
        <authorList>
            <person name="Fouks B."/>
        </authorList>
    </citation>
    <scope>NUCLEOTIDE SEQUENCE</scope>
    <source>
        <strain evidence="2">Stay&amp;Tobe</strain>
        <tissue evidence="2">Testes</tissue>
    </source>
</reference>
<keyword evidence="1" id="KW-0472">Membrane</keyword>
<keyword evidence="1" id="KW-0812">Transmembrane</keyword>
<keyword evidence="3" id="KW-1185">Reference proteome</keyword>
<dbReference type="Proteomes" id="UP001233999">
    <property type="component" value="Unassembled WGS sequence"/>
</dbReference>
<organism evidence="2 3">
    <name type="scientific">Diploptera punctata</name>
    <name type="common">Pacific beetle cockroach</name>
    <dbReference type="NCBI Taxonomy" id="6984"/>
    <lineage>
        <taxon>Eukaryota</taxon>
        <taxon>Metazoa</taxon>
        <taxon>Ecdysozoa</taxon>
        <taxon>Arthropoda</taxon>
        <taxon>Hexapoda</taxon>
        <taxon>Insecta</taxon>
        <taxon>Pterygota</taxon>
        <taxon>Neoptera</taxon>
        <taxon>Polyneoptera</taxon>
        <taxon>Dictyoptera</taxon>
        <taxon>Blattodea</taxon>
        <taxon>Blaberoidea</taxon>
        <taxon>Blaberidae</taxon>
        <taxon>Diplopterinae</taxon>
        <taxon>Diploptera</taxon>
    </lineage>
</organism>
<evidence type="ECO:0000313" key="2">
    <source>
        <dbReference type="EMBL" id="KAJ9590568.1"/>
    </source>
</evidence>
<sequence length="317" mass="36890">MSVAEIFRPVQCILKILGVIVYKIEGNIKKKNPFDLIQICYSTAVLASLLILQIYELTRKCRVYDQVLILKTVAFALAMQVTMQISFYAISNFNSILLYRFINSKILTEITKFNLISKKQIRTFRGIIVAVLCVHIFFLTPMYVTSFVYYPVDVYSLLFVMSAYLLELPNSIREVEFTAFMIILQQNVRNINRKLQYINEEMNRFTTNTFKNLKKTNLQEKCSMTYVKLVGVLHERVVVAIEEVNSVFHLQLLVGVAHSFVFISTNVFFITCTVLFADTVLKKARWNLPQILWNIYYAFKLTWFLSSCKATADEVRE</sequence>
<keyword evidence="1" id="KW-1133">Transmembrane helix</keyword>
<accession>A0AAD8A1C5</accession>
<feature type="transmembrane region" description="Helical" evidence="1">
    <location>
        <begin position="36"/>
        <end position="55"/>
    </location>
</feature>